<gene>
    <name evidence="1" type="ORF">ACFQ5X_43655</name>
</gene>
<evidence type="ECO:0000313" key="2">
    <source>
        <dbReference type="Proteomes" id="UP001597058"/>
    </source>
</evidence>
<reference evidence="2" key="1">
    <citation type="journal article" date="2019" name="Int. J. Syst. Evol. Microbiol.">
        <title>The Global Catalogue of Microorganisms (GCM) 10K type strain sequencing project: providing services to taxonomists for standard genome sequencing and annotation.</title>
        <authorList>
            <consortium name="The Broad Institute Genomics Platform"/>
            <consortium name="The Broad Institute Genome Sequencing Center for Infectious Disease"/>
            <person name="Wu L."/>
            <person name="Ma J."/>
        </authorList>
    </citation>
    <scope>NUCLEOTIDE SEQUENCE [LARGE SCALE GENOMIC DNA]</scope>
    <source>
        <strain evidence="2">CGMCC 4.7020</strain>
    </source>
</reference>
<comment type="caution">
    <text evidence="1">The sequence shown here is derived from an EMBL/GenBank/DDBJ whole genome shotgun (WGS) entry which is preliminary data.</text>
</comment>
<sequence length="102" mass="10814">MELSLALRESLGEHDVSRADAMKADEPFAPNLAGREAIFDQALTSGLAAIVAHGWAGEEADAKGRMLLARALLRLLEGKAGDSKLNVSADGVLVIPDPHEQR</sequence>
<keyword evidence="2" id="KW-1185">Reference proteome</keyword>
<dbReference type="Proteomes" id="UP001597058">
    <property type="component" value="Unassembled WGS sequence"/>
</dbReference>
<accession>A0ABW3XSR0</accession>
<evidence type="ECO:0000313" key="1">
    <source>
        <dbReference type="EMBL" id="MFD1312653.1"/>
    </source>
</evidence>
<protein>
    <submittedName>
        <fullName evidence="1">Uncharacterized protein</fullName>
    </submittedName>
</protein>
<name>A0ABW3XSR0_9ACTN</name>
<organism evidence="1 2">
    <name type="scientific">Streptomyces kaempferi</name>
    <dbReference type="NCBI Taxonomy" id="333725"/>
    <lineage>
        <taxon>Bacteria</taxon>
        <taxon>Bacillati</taxon>
        <taxon>Actinomycetota</taxon>
        <taxon>Actinomycetes</taxon>
        <taxon>Kitasatosporales</taxon>
        <taxon>Streptomycetaceae</taxon>
        <taxon>Streptomyces</taxon>
    </lineage>
</organism>
<dbReference type="RefSeq" id="WP_381236779.1">
    <property type="nucleotide sequence ID" value="NZ_JBHSKH010000037.1"/>
</dbReference>
<dbReference type="EMBL" id="JBHTMM010000130">
    <property type="protein sequence ID" value="MFD1312653.1"/>
    <property type="molecule type" value="Genomic_DNA"/>
</dbReference>
<proteinExistence type="predicted"/>